<comment type="caution">
    <text evidence="2">The sequence shown here is derived from an EMBL/GenBank/DDBJ whole genome shotgun (WGS) entry which is preliminary data.</text>
</comment>
<dbReference type="AlphaFoldDB" id="A0A3N2RHU5"/>
<proteinExistence type="predicted"/>
<dbReference type="Proteomes" id="UP000275910">
    <property type="component" value="Unassembled WGS sequence"/>
</dbReference>
<keyword evidence="1" id="KW-0812">Transmembrane</keyword>
<feature type="transmembrane region" description="Helical" evidence="1">
    <location>
        <begin position="161"/>
        <end position="181"/>
    </location>
</feature>
<sequence>MSNIESTKDLAEEALERGEYETAVTAATALVEAGEPWLLDGLVRRAMALENWVDGPPDRLVAAANDWQRMIEIAPAPVSYRGLVRVLLKLGDRDFALVNLLEAERRGATPEVLLGFAEYYRTASPPDLGRAKAYFFRAALRGRTQGIRGYVEVAYELDQPFSGAAMALIGLVATPLLALVLGERRHAGF</sequence>
<dbReference type="EMBL" id="RCTY01000024">
    <property type="protein sequence ID" value="ROU07025.1"/>
    <property type="molecule type" value="Genomic_DNA"/>
</dbReference>
<reference evidence="2 3" key="1">
    <citation type="submission" date="2018-10" db="EMBL/GenBank/DDBJ databases">
        <title>The genome of Lysobacter enzymogenes OH11.</title>
        <authorList>
            <person name="Liu F."/>
            <person name="Zhao Y."/>
            <person name="Qian G."/>
            <person name="Chen Y."/>
            <person name="Xu H."/>
        </authorList>
    </citation>
    <scope>NUCLEOTIDE SEQUENCE [LARGE SCALE GENOMIC DNA]</scope>
    <source>
        <strain evidence="2 3">OH11</strain>
    </source>
</reference>
<organism evidence="2 3">
    <name type="scientific">Lysobacter enzymogenes</name>
    <dbReference type="NCBI Taxonomy" id="69"/>
    <lineage>
        <taxon>Bacteria</taxon>
        <taxon>Pseudomonadati</taxon>
        <taxon>Pseudomonadota</taxon>
        <taxon>Gammaproteobacteria</taxon>
        <taxon>Lysobacterales</taxon>
        <taxon>Lysobacteraceae</taxon>
        <taxon>Lysobacter</taxon>
    </lineage>
</organism>
<dbReference type="Gene3D" id="1.25.40.10">
    <property type="entry name" value="Tetratricopeptide repeat domain"/>
    <property type="match status" value="1"/>
</dbReference>
<keyword evidence="1" id="KW-0472">Membrane</keyword>
<keyword evidence="1" id="KW-1133">Transmembrane helix</keyword>
<evidence type="ECO:0000256" key="1">
    <source>
        <dbReference type="SAM" id="Phobius"/>
    </source>
</evidence>
<evidence type="ECO:0000313" key="3">
    <source>
        <dbReference type="Proteomes" id="UP000275910"/>
    </source>
</evidence>
<dbReference type="RefSeq" id="WP_123647445.1">
    <property type="nucleotide sequence ID" value="NZ_RCTY01000024.1"/>
</dbReference>
<evidence type="ECO:0000313" key="2">
    <source>
        <dbReference type="EMBL" id="ROU07025.1"/>
    </source>
</evidence>
<gene>
    <name evidence="2" type="ORF">D9T17_10955</name>
</gene>
<name>A0A3N2RHU5_LYSEN</name>
<protein>
    <recommendedName>
        <fullName evidence="4">Tetratricopeptide repeat protein</fullName>
    </recommendedName>
</protein>
<accession>A0A3N2RHU5</accession>
<dbReference type="InterPro" id="IPR011990">
    <property type="entry name" value="TPR-like_helical_dom_sf"/>
</dbReference>
<evidence type="ECO:0008006" key="4">
    <source>
        <dbReference type="Google" id="ProtNLM"/>
    </source>
</evidence>